<dbReference type="PROSITE" id="PS51257">
    <property type="entry name" value="PROKAR_LIPOPROTEIN"/>
    <property type="match status" value="1"/>
</dbReference>
<name>A0A3E0WT07_9GAMM</name>
<feature type="chain" id="PRO_5017583510" description="Fibronectin type-III domain-containing protein" evidence="1">
    <location>
        <begin position="23"/>
        <end position="369"/>
    </location>
</feature>
<dbReference type="Gene3D" id="2.60.120.200">
    <property type="match status" value="1"/>
</dbReference>
<dbReference type="Gene3D" id="2.60.40.10">
    <property type="entry name" value="Immunoglobulins"/>
    <property type="match status" value="1"/>
</dbReference>
<feature type="signal peptide" evidence="1">
    <location>
        <begin position="1"/>
        <end position="22"/>
    </location>
</feature>
<comment type="caution">
    <text evidence="2">The sequence shown here is derived from an EMBL/GenBank/DDBJ whole genome shotgun (WGS) entry which is preliminary data.</text>
</comment>
<dbReference type="CDD" id="cd00063">
    <property type="entry name" value="FN3"/>
    <property type="match status" value="1"/>
</dbReference>
<dbReference type="InterPro" id="IPR013783">
    <property type="entry name" value="Ig-like_fold"/>
</dbReference>
<dbReference type="RefSeq" id="WP_116347893.1">
    <property type="nucleotide sequence ID" value="NZ_NFZW01000010.1"/>
</dbReference>
<gene>
    <name evidence="2" type="ORF">CAL65_11685</name>
</gene>
<dbReference type="AlphaFoldDB" id="A0A3E0WT07"/>
<evidence type="ECO:0008006" key="4">
    <source>
        <dbReference type="Google" id="ProtNLM"/>
    </source>
</evidence>
<dbReference type="Proteomes" id="UP000256763">
    <property type="component" value="Unassembled WGS sequence"/>
</dbReference>
<organism evidence="2 3">
    <name type="scientific">Alkalilimnicola ehrlichii</name>
    <dbReference type="NCBI Taxonomy" id="351052"/>
    <lineage>
        <taxon>Bacteria</taxon>
        <taxon>Pseudomonadati</taxon>
        <taxon>Pseudomonadota</taxon>
        <taxon>Gammaproteobacteria</taxon>
        <taxon>Chromatiales</taxon>
        <taxon>Ectothiorhodospiraceae</taxon>
        <taxon>Alkalilimnicola</taxon>
    </lineage>
</organism>
<evidence type="ECO:0000313" key="2">
    <source>
        <dbReference type="EMBL" id="RFA36110.1"/>
    </source>
</evidence>
<dbReference type="InterPro" id="IPR003961">
    <property type="entry name" value="FN3_dom"/>
</dbReference>
<protein>
    <recommendedName>
        <fullName evidence="4">Fibronectin type-III domain-containing protein</fullName>
    </recommendedName>
</protein>
<proteinExistence type="predicted"/>
<evidence type="ECO:0000256" key="1">
    <source>
        <dbReference type="SAM" id="SignalP"/>
    </source>
</evidence>
<accession>A0A3E0WT07</accession>
<dbReference type="EMBL" id="NFZW01000010">
    <property type="protein sequence ID" value="RFA36110.1"/>
    <property type="molecule type" value="Genomic_DNA"/>
</dbReference>
<sequence length="369" mass="41101">MMRRVRYPMLAVICGSIVGACATYGGPPSTPGQPQFGIEPGSSDPETFDVNVRWTPPEQGNIARYHYSTGTDSGPRWSDSGVVRSPRAALSEVPPDSDVWFCVRAEDERGQEGGNRCNRFSTPPLAEELREQAKKRPTAVGMPPKRECDDPEPEWIWCDDFEEDRINAYFEASMPRKPGVGIDGSTGIVGRYTPDRSEAGNLKLAFGRTPARYFRPVDSGDKNYREVYWRIYVKHPEGWQGGGADKLSRATVLAGSDWQQAMIAHVWSGADNSDRMYYLKLDPASGTDEQGRLKTTRYNDFGNLRWLGAEHTSNAVFNSEALGQWRCVEAKVRLNDPGQSNGRFKLWVDGELSAQKMTSTGWDSLIATV</sequence>
<keyword evidence="1" id="KW-0732">Signal</keyword>
<reference evidence="3" key="1">
    <citation type="submission" date="2017-05" db="EMBL/GenBank/DDBJ databases">
        <authorList>
            <person name="Sharma S."/>
            <person name="Sidhu C."/>
            <person name="Pinnaka A.K."/>
        </authorList>
    </citation>
    <scope>NUCLEOTIDE SEQUENCE [LARGE SCALE GENOMIC DNA]</scope>
    <source>
        <strain evidence="3">AK93</strain>
    </source>
</reference>
<evidence type="ECO:0000313" key="3">
    <source>
        <dbReference type="Proteomes" id="UP000256763"/>
    </source>
</evidence>
<keyword evidence="3" id="KW-1185">Reference proteome</keyword>